<dbReference type="GO" id="GO:0001510">
    <property type="term" value="P:RNA methylation"/>
    <property type="evidence" value="ECO:0007669"/>
    <property type="project" value="InterPro"/>
</dbReference>
<evidence type="ECO:0000313" key="7">
    <source>
        <dbReference type="EMBL" id="GCC51601.1"/>
    </source>
</evidence>
<evidence type="ECO:0000256" key="4">
    <source>
        <dbReference type="ARBA" id="ARBA00022884"/>
    </source>
</evidence>
<dbReference type="Pfam" id="PF22458">
    <property type="entry name" value="RsmF-B_ferredox"/>
    <property type="match status" value="1"/>
</dbReference>
<reference evidence="7 8" key="1">
    <citation type="submission" date="2018-11" db="EMBL/GenBank/DDBJ databases">
        <title>Chryseotalea sanarue gen. nov., sp., nov., a member of the family Cytophagaceae, isolated from a brackish lake in Hamamatsu Japan.</title>
        <authorList>
            <person name="Maejima Y."/>
            <person name="Iino T."/>
            <person name="Muraguchi Y."/>
            <person name="Fukuda K."/>
            <person name="Ohkuma M."/>
            <person name="Moriuchi R."/>
            <person name="Dohra H."/>
            <person name="Kimbara K."/>
            <person name="Shintani M."/>
        </authorList>
    </citation>
    <scope>NUCLEOTIDE SEQUENCE [LARGE SCALE GENOMIC DNA]</scope>
    <source>
        <strain evidence="7 8">Ys</strain>
    </source>
</reference>
<evidence type="ECO:0000313" key="8">
    <source>
        <dbReference type="Proteomes" id="UP000288227"/>
    </source>
</evidence>
<dbReference type="PANTHER" id="PTHR22807:SF53">
    <property type="entry name" value="RIBOSOMAL RNA SMALL SUBUNIT METHYLTRANSFERASE B-RELATED"/>
    <property type="match status" value="1"/>
</dbReference>
<feature type="domain" description="SAM-dependent MTase RsmB/NOP-type" evidence="6">
    <location>
        <begin position="137"/>
        <end position="396"/>
    </location>
</feature>
<proteinExistence type="inferred from homology"/>
<feature type="binding site" evidence="5">
    <location>
        <position position="296"/>
    </location>
    <ligand>
        <name>S-adenosyl-L-methionine</name>
        <dbReference type="ChEBI" id="CHEBI:59789"/>
    </ligand>
</feature>
<keyword evidence="8" id="KW-1185">Reference proteome</keyword>
<accession>A0A401U9N9</accession>
<evidence type="ECO:0000256" key="2">
    <source>
        <dbReference type="ARBA" id="ARBA00022679"/>
    </source>
</evidence>
<evidence type="ECO:0000259" key="6">
    <source>
        <dbReference type="PROSITE" id="PS51686"/>
    </source>
</evidence>
<keyword evidence="4 5" id="KW-0694">RNA-binding</keyword>
<feature type="active site" description="Nucleophile" evidence="5">
    <location>
        <position position="349"/>
    </location>
</feature>
<gene>
    <name evidence="7" type="ORF">SanaruYs_18270</name>
</gene>
<dbReference type="Proteomes" id="UP000288227">
    <property type="component" value="Unassembled WGS sequence"/>
</dbReference>
<comment type="caution">
    <text evidence="5">Lacks conserved residue(s) required for the propagation of feature annotation.</text>
</comment>
<keyword evidence="1 5" id="KW-0489">Methyltransferase</keyword>
<feature type="binding site" evidence="5">
    <location>
        <position position="251"/>
    </location>
    <ligand>
        <name>S-adenosyl-L-methionine</name>
        <dbReference type="ChEBI" id="CHEBI:59789"/>
    </ligand>
</feature>
<keyword evidence="2 5" id="KW-0808">Transferase</keyword>
<dbReference type="InterPro" id="IPR049560">
    <property type="entry name" value="MeTrfase_RsmB-F_NOP2_cat"/>
</dbReference>
<dbReference type="CDD" id="cd02440">
    <property type="entry name" value="AdoMet_MTases"/>
    <property type="match status" value="1"/>
</dbReference>
<protein>
    <submittedName>
        <fullName evidence="7">Methyltransferase domain-containing protein</fullName>
    </submittedName>
</protein>
<dbReference type="GO" id="GO:0003723">
    <property type="term" value="F:RNA binding"/>
    <property type="evidence" value="ECO:0007669"/>
    <property type="project" value="UniProtKB-UniRule"/>
</dbReference>
<dbReference type="AlphaFoldDB" id="A0A401U9N9"/>
<name>A0A401U9N9_9BACT</name>
<evidence type="ECO:0000256" key="1">
    <source>
        <dbReference type="ARBA" id="ARBA00022603"/>
    </source>
</evidence>
<keyword evidence="3 5" id="KW-0949">S-adenosyl-L-methionine</keyword>
<dbReference type="Gene3D" id="3.40.50.150">
    <property type="entry name" value="Vaccinia Virus protein VP39"/>
    <property type="match status" value="1"/>
</dbReference>
<dbReference type="InterPro" id="IPR054728">
    <property type="entry name" value="RsmB-like_ferredoxin"/>
</dbReference>
<dbReference type="RefSeq" id="WP_127122256.1">
    <property type="nucleotide sequence ID" value="NZ_BHXQ01000003.1"/>
</dbReference>
<comment type="caution">
    <text evidence="7">The sequence shown here is derived from an EMBL/GenBank/DDBJ whole genome shotgun (WGS) entry which is preliminary data.</text>
</comment>
<dbReference type="SUPFAM" id="SSF53335">
    <property type="entry name" value="S-adenosyl-L-methionine-dependent methyltransferases"/>
    <property type="match status" value="1"/>
</dbReference>
<dbReference type="PANTHER" id="PTHR22807">
    <property type="entry name" value="NOP2 YEAST -RELATED NOL1/NOP2/FMU SUN DOMAIN-CONTAINING"/>
    <property type="match status" value="1"/>
</dbReference>
<comment type="similarity">
    <text evidence="5">Belongs to the class I-like SAM-binding methyltransferase superfamily. RsmB/NOP family.</text>
</comment>
<dbReference type="OrthoDB" id="9810297at2"/>
<evidence type="ECO:0000256" key="3">
    <source>
        <dbReference type="ARBA" id="ARBA00022691"/>
    </source>
</evidence>
<dbReference type="PROSITE" id="PS51686">
    <property type="entry name" value="SAM_MT_RSMB_NOP"/>
    <property type="match status" value="1"/>
</dbReference>
<dbReference type="Pfam" id="PF01189">
    <property type="entry name" value="Methyltr_RsmB-F"/>
    <property type="match status" value="1"/>
</dbReference>
<dbReference type="GO" id="GO:0008173">
    <property type="term" value="F:RNA methyltransferase activity"/>
    <property type="evidence" value="ECO:0007669"/>
    <property type="project" value="InterPro"/>
</dbReference>
<evidence type="ECO:0000256" key="5">
    <source>
        <dbReference type="PROSITE-ProRule" id="PRU01023"/>
    </source>
</evidence>
<dbReference type="InterPro" id="IPR029063">
    <property type="entry name" value="SAM-dependent_MTases_sf"/>
</dbReference>
<sequence length="396" mass="45790">MKLYKNTTQAVIDSLTQIFGDKKYADKVIEKILKQNSKWGARDRRFIAETTYDIVRWYRLLMEVTPCGPHDYWKLLGGWCAMNEQELPDWVEFEGLNRKAILRKWEEVKTVRKIAESIPDWMDEQGEKELGRIWHDELKALNEEARVVLRVNSLKTNVKKLYREFSEVEVEVTLDERYPEALILAQRQNVFKLPQFKEGLFEVQDAGSQAIAPFLQVEPGMRVIDACAGAGGKTLHLAALMQNKGRIISMDTEEWKLTELKLRARRAGVGNVETRVIESTKTIKRMEKMGDRVLLDVPCSGLGVLRRNPDAKWKLSTEFIEKVIDLQQNILHDYSMMVKPGGKLVYSTCSLMPTENEKQVAKFLTNNPDFTLEEEKHIWPSEGFDGFYMARVVRKA</sequence>
<dbReference type="PRINTS" id="PR02008">
    <property type="entry name" value="RCMTFAMILY"/>
</dbReference>
<dbReference type="EMBL" id="BHXQ01000003">
    <property type="protein sequence ID" value="GCC51601.1"/>
    <property type="molecule type" value="Genomic_DNA"/>
</dbReference>
<dbReference type="InterPro" id="IPR023267">
    <property type="entry name" value="RCMT"/>
</dbReference>
<dbReference type="InterPro" id="IPR001678">
    <property type="entry name" value="MeTrfase_RsmB-F_NOP2_dom"/>
</dbReference>
<organism evidence="7 8">
    <name type="scientific">Chryseotalea sanaruensis</name>
    <dbReference type="NCBI Taxonomy" id="2482724"/>
    <lineage>
        <taxon>Bacteria</taxon>
        <taxon>Pseudomonadati</taxon>
        <taxon>Bacteroidota</taxon>
        <taxon>Cytophagia</taxon>
        <taxon>Cytophagales</taxon>
        <taxon>Chryseotaleaceae</taxon>
        <taxon>Chryseotalea</taxon>
    </lineage>
</organism>